<dbReference type="InterPro" id="IPR009637">
    <property type="entry name" value="GPR107/GPR108-like"/>
</dbReference>
<feature type="region of interest" description="Disordered" evidence="6">
    <location>
        <begin position="619"/>
        <end position="648"/>
    </location>
</feature>
<feature type="compositionally biased region" description="Basic and acidic residues" evidence="6">
    <location>
        <begin position="215"/>
        <end position="240"/>
    </location>
</feature>
<dbReference type="Proteomes" id="UP000694888">
    <property type="component" value="Unplaced"/>
</dbReference>
<feature type="transmembrane region" description="Helical" evidence="7">
    <location>
        <begin position="485"/>
        <end position="507"/>
    </location>
</feature>
<evidence type="ECO:0000256" key="3">
    <source>
        <dbReference type="ARBA" id="ARBA00022729"/>
    </source>
</evidence>
<dbReference type="RefSeq" id="XP_012941569.1">
    <property type="nucleotide sequence ID" value="XM_013086115.2"/>
</dbReference>
<feature type="compositionally biased region" description="Low complexity" evidence="6">
    <location>
        <begin position="169"/>
        <end position="182"/>
    </location>
</feature>
<dbReference type="InterPro" id="IPR053937">
    <property type="entry name" value="GOST_TM"/>
</dbReference>
<gene>
    <name evidence="11" type="primary">LOC101848678</name>
</gene>
<dbReference type="Pfam" id="PF06814">
    <property type="entry name" value="GOST_TM"/>
    <property type="match status" value="1"/>
</dbReference>
<feature type="compositionally biased region" description="Basic and acidic residues" evidence="6">
    <location>
        <begin position="639"/>
        <end position="648"/>
    </location>
</feature>
<feature type="domain" description="GOST seven transmembrane" evidence="9">
    <location>
        <begin position="348"/>
        <end position="591"/>
    </location>
</feature>
<reference evidence="11" key="1">
    <citation type="submission" date="2025-08" db="UniProtKB">
        <authorList>
            <consortium name="RefSeq"/>
        </authorList>
    </citation>
    <scope>IDENTIFICATION</scope>
</reference>
<evidence type="ECO:0000256" key="2">
    <source>
        <dbReference type="ARBA" id="ARBA00022692"/>
    </source>
</evidence>
<keyword evidence="2 7" id="KW-0812">Transmembrane</keyword>
<dbReference type="PANTHER" id="PTHR21229:SF2">
    <property type="entry name" value="RE59932P"/>
    <property type="match status" value="1"/>
</dbReference>
<proteinExistence type="predicted"/>
<dbReference type="GeneID" id="101848678"/>
<feature type="region of interest" description="Disordered" evidence="6">
    <location>
        <begin position="158"/>
        <end position="276"/>
    </location>
</feature>
<keyword evidence="10" id="KW-1185">Reference proteome</keyword>
<keyword evidence="5 7" id="KW-0472">Membrane</keyword>
<dbReference type="PANTHER" id="PTHR21229">
    <property type="entry name" value="LUNG SEVEN TRANSMEMBRANE RECEPTOR"/>
    <property type="match status" value="1"/>
</dbReference>
<feature type="transmembrane region" description="Helical" evidence="7">
    <location>
        <begin position="417"/>
        <end position="443"/>
    </location>
</feature>
<evidence type="ECO:0000259" key="9">
    <source>
        <dbReference type="Pfam" id="PF06814"/>
    </source>
</evidence>
<comment type="subcellular location">
    <subcellularLocation>
        <location evidence="1">Membrane</location>
        <topology evidence="1">Multi-pass membrane protein</topology>
    </subcellularLocation>
</comment>
<evidence type="ECO:0000256" key="8">
    <source>
        <dbReference type="SAM" id="SignalP"/>
    </source>
</evidence>
<protein>
    <submittedName>
        <fullName evidence="11">Protein GPR107</fullName>
    </submittedName>
</protein>
<evidence type="ECO:0000313" key="11">
    <source>
        <dbReference type="RefSeq" id="XP_012941569.1"/>
    </source>
</evidence>
<evidence type="ECO:0000256" key="5">
    <source>
        <dbReference type="ARBA" id="ARBA00023136"/>
    </source>
</evidence>
<feature type="transmembrane region" description="Helical" evidence="7">
    <location>
        <begin position="567"/>
        <end position="584"/>
    </location>
</feature>
<feature type="transmembrane region" description="Helical" evidence="7">
    <location>
        <begin position="535"/>
        <end position="561"/>
    </location>
</feature>
<name>A0ABM1A653_APLCA</name>
<feature type="signal peptide" evidence="8">
    <location>
        <begin position="1"/>
        <end position="31"/>
    </location>
</feature>
<organism evidence="10 11">
    <name type="scientific">Aplysia californica</name>
    <name type="common">California sea hare</name>
    <dbReference type="NCBI Taxonomy" id="6500"/>
    <lineage>
        <taxon>Eukaryota</taxon>
        <taxon>Metazoa</taxon>
        <taxon>Spiralia</taxon>
        <taxon>Lophotrochozoa</taxon>
        <taxon>Mollusca</taxon>
        <taxon>Gastropoda</taxon>
        <taxon>Heterobranchia</taxon>
        <taxon>Euthyneura</taxon>
        <taxon>Tectipleura</taxon>
        <taxon>Aplysiida</taxon>
        <taxon>Aplysioidea</taxon>
        <taxon>Aplysiidae</taxon>
        <taxon>Aplysia</taxon>
    </lineage>
</organism>
<feature type="transmembrane region" description="Helical" evidence="7">
    <location>
        <begin position="455"/>
        <end position="473"/>
    </location>
</feature>
<keyword evidence="4 7" id="KW-1133">Transmembrane helix</keyword>
<keyword evidence="3 8" id="KW-0732">Signal</keyword>
<accession>A0ABM1A653</accession>
<feature type="transmembrane region" description="Helical" evidence="7">
    <location>
        <begin position="350"/>
        <end position="370"/>
    </location>
</feature>
<evidence type="ECO:0000256" key="7">
    <source>
        <dbReference type="SAM" id="Phobius"/>
    </source>
</evidence>
<sequence length="648" mass="72781">MAEGIDVNIIMNMRSLLALLCLVLSVQSVSGWIHHLKLVNDERRHIALTTSFGFLQGGTLDVNVTLFSYHGTHQNETNVFGFTLDKSRSSSVLTTMANSPQCKWGDPGKSVQSVSFRFDLPNQRILIDRLGAEVKNLTVTDTKRTLYLYQHGLAHGEGPVAAPKPAPTPASETSPTDVTAAGADGGGKKTTVATKEGGARKRRDATTEATAGKETTVDDKDRKANGEKDKKNEKDEKDKGGTPAAGEGKKTDAAGAVAEATSKAVAPTTNPAEQMEPQWLPMTREQLPTGGYVYRTHFLVHIKTVAEEGLYSFFFHNCMHKYQSPVNLSLDIVQDNNGNYLSAGEMPIPAMYFVMSIVFFILTVAWFSVLRKAEEGVYKLHYLMLVVVFFKSLSSLFHAVNLFMIQRTGIHVDAWAILWYIVYLMRGALMFLTILLIGAGWVFIKHVFTDREKKLFLIVIPLQILDNVAWVIMEESEEGNSSYDTWHKIFIGVDLLCCFTIFFPVIWSIRHLQEASKTDGKAAMNLVKLKLFRHYYFLVVCYFYFTRVIRYFLAVTLPFHYGWLENVFTETFLLIFFVLIGYKFQPMSDNPYLQVPQDSDEEIEMEEVLTKTGSTETVVRVNQGRGEEEGGSSTAVTVKQRESSHEYD</sequence>
<evidence type="ECO:0000256" key="1">
    <source>
        <dbReference type="ARBA" id="ARBA00004141"/>
    </source>
</evidence>
<feature type="chain" id="PRO_5046650735" evidence="8">
    <location>
        <begin position="32"/>
        <end position="648"/>
    </location>
</feature>
<feature type="transmembrane region" description="Helical" evidence="7">
    <location>
        <begin position="382"/>
        <end position="405"/>
    </location>
</feature>
<evidence type="ECO:0000256" key="4">
    <source>
        <dbReference type="ARBA" id="ARBA00022989"/>
    </source>
</evidence>
<evidence type="ECO:0000256" key="6">
    <source>
        <dbReference type="SAM" id="MobiDB-lite"/>
    </source>
</evidence>
<evidence type="ECO:0000313" key="10">
    <source>
        <dbReference type="Proteomes" id="UP000694888"/>
    </source>
</evidence>